<dbReference type="AlphaFoldDB" id="A0A436ZRJ8"/>
<dbReference type="RefSeq" id="XP_067487092.1">
    <property type="nucleotide sequence ID" value="XM_067639288.1"/>
</dbReference>
<accession>A0A436ZRJ8</accession>
<dbReference type="EMBL" id="SAEB01000012">
    <property type="protein sequence ID" value="RVD81548.1"/>
    <property type="molecule type" value="Genomic_DNA"/>
</dbReference>
<dbReference type="OrthoDB" id="5410365at2759"/>
<keyword evidence="2" id="KW-1185">Reference proteome</keyword>
<organism evidence="1 2">
    <name type="scientific">Arthrobotrys flagrans</name>
    <name type="common">Nematode-trapping fungus</name>
    <name type="synonym">Trichothecium flagrans</name>
    <dbReference type="NCBI Taxonomy" id="97331"/>
    <lineage>
        <taxon>Eukaryota</taxon>
        <taxon>Fungi</taxon>
        <taxon>Dikarya</taxon>
        <taxon>Ascomycota</taxon>
        <taxon>Pezizomycotina</taxon>
        <taxon>Orbiliomycetes</taxon>
        <taxon>Orbiliales</taxon>
        <taxon>Orbiliaceae</taxon>
        <taxon>Arthrobotrys</taxon>
    </lineage>
</organism>
<proteinExistence type="predicted"/>
<name>A0A436ZRJ8_ARTFL</name>
<dbReference type="Proteomes" id="UP000283090">
    <property type="component" value="Unassembled WGS sequence"/>
</dbReference>
<reference evidence="1 2" key="1">
    <citation type="submission" date="2019-01" db="EMBL/GenBank/DDBJ databases">
        <title>Intercellular communication is required for trap formation in the nematode-trapping fungus Duddingtonia flagrans.</title>
        <authorList>
            <person name="Youssar L."/>
            <person name="Wernet V."/>
            <person name="Hensel N."/>
            <person name="Hildebrandt H.-G."/>
            <person name="Fischer R."/>
        </authorList>
    </citation>
    <scope>NUCLEOTIDE SEQUENCE [LARGE SCALE GENOMIC DNA]</scope>
    <source>
        <strain evidence="1 2">CBS H-5679</strain>
    </source>
</reference>
<evidence type="ECO:0000313" key="2">
    <source>
        <dbReference type="Proteomes" id="UP000283090"/>
    </source>
</evidence>
<sequence>MKARATIPETLLSLKAVTLGRLVTNRKSPAEEFYDSKFLTENISDDKIIVTARNNFQEVLRSTLGTSTYSNLTAIIGSFFNLNTQEYILLESFSNKSYQLENSTNVFEQICADRGIRKWLSKMTGRHRTVYMVVGFQTITNANISCGNFSSKDVGGGLSAPVSIALPAALGIPIPMSDVLDVGIGRSKMEEHEVQIRFQAPGEMIYAVQYRKLKFSWFSSKRIDNATFGNSRWLINIGVRGAGTEEKDVLDVHFADEEGEEESDGDYVEALDIEFSV</sequence>
<dbReference type="VEuPathDB" id="FungiDB:DFL_009408"/>
<gene>
    <name evidence="1" type="ORF">DFL_009408</name>
</gene>
<dbReference type="GeneID" id="93591719"/>
<comment type="caution">
    <text evidence="1">The sequence shown here is derived from an EMBL/GenBank/DDBJ whole genome shotgun (WGS) entry which is preliminary data.</text>
</comment>
<evidence type="ECO:0000313" key="1">
    <source>
        <dbReference type="EMBL" id="RVD81548.1"/>
    </source>
</evidence>
<protein>
    <submittedName>
        <fullName evidence="1">Uncharacterized protein</fullName>
    </submittedName>
</protein>